<evidence type="ECO:0000256" key="1">
    <source>
        <dbReference type="SAM" id="Phobius"/>
    </source>
</evidence>
<feature type="transmembrane region" description="Helical" evidence="1">
    <location>
        <begin position="504"/>
        <end position="530"/>
    </location>
</feature>
<feature type="transmembrane region" description="Helical" evidence="1">
    <location>
        <begin position="182"/>
        <end position="206"/>
    </location>
</feature>
<keyword evidence="1" id="KW-1133">Transmembrane helix</keyword>
<comment type="caution">
    <text evidence="2">The sequence shown here is derived from an EMBL/GenBank/DDBJ whole genome shotgun (WGS) entry which is preliminary data.</text>
</comment>
<dbReference type="AlphaFoldDB" id="A0A2N5DWG0"/>
<feature type="transmembrane region" description="Helical" evidence="1">
    <location>
        <begin position="124"/>
        <end position="141"/>
    </location>
</feature>
<dbReference type="Proteomes" id="UP000234503">
    <property type="component" value="Unassembled WGS sequence"/>
</dbReference>
<protein>
    <recommendedName>
        <fullName evidence="4">Membrane protein 6-pyruvoyl-tetrahydropterin synthase-related domain-containing protein</fullName>
    </recommendedName>
</protein>
<accession>A0A2N5DWG0</accession>
<feature type="transmembrane region" description="Helical" evidence="1">
    <location>
        <begin position="100"/>
        <end position="118"/>
    </location>
</feature>
<feature type="transmembrane region" description="Helical" evidence="1">
    <location>
        <begin position="287"/>
        <end position="306"/>
    </location>
</feature>
<dbReference type="EMBL" id="PJZH01000023">
    <property type="protein sequence ID" value="PLR31510.1"/>
    <property type="molecule type" value="Genomic_DNA"/>
</dbReference>
<reference evidence="2 3" key="1">
    <citation type="submission" date="2017-12" db="EMBL/GenBank/DDBJ databases">
        <title>Characterization of six clinical isolates of Enterochimera gen. nov., a novel genus of the Yersiniaciae family and the three species Enterochimera arupensis sp. nov., Enterochimera coloradensis sp. nov, and Enterochimera californica sp. nov.</title>
        <authorList>
            <person name="Rossi A."/>
            <person name="Fisher M."/>
        </authorList>
    </citation>
    <scope>NUCLEOTIDE SEQUENCE [LARGE SCALE GENOMIC DNA]</scope>
    <source>
        <strain evidence="3">2016-Iso4</strain>
    </source>
</reference>
<sequence length="549" mass="61068">MGTEKGLRRTALAVMAIIVLLPLFSAGIWYGHDWEAHLLRMTSLNQALAHGQFPPLFDYWNPNQYGYSWQMFYPPLSSLLFLLARGLTFGLASDILQMKLVFAFILAIGFGSACYAGKREHNSLRAGLLCGLLFITSAYFLNNLYVRFAVGECLAMAVMPLFVRGCSSLISDRRDSRLIPLAASLILLSNIPSVIVSLIFFLLFAALNARALFTRRNLLFLARSVLLILALTCLYWGPLLYHMLYSEVYAFKGMLFSYRHMDRYKSDLLQTLLGVPSHYGLTQHGTYSAPGLPLLLLSLAALLMPVARRGKTLLLCGLVMVLLTTNLVNWNWLPAHTPLINIMQFSWRLLMCACALLALYAVVPLQWLLAHRRGAAALMLAALLAAAGLPVKSALDQPLPEFQTTRLYADYLNTRAMQGNTYDLLAAQTLPPTARDHLLQTPGGYLNGYPTFHVSAPAPALYTLPYVMYAGYTLIVDGQSVAPVPLDDGFMGVRLLPGEHTVTLSYQTLIVIVPALISLSTLLVMVCLWLRKRLHRPLFFMRPPGHLPE</sequence>
<evidence type="ECO:0008006" key="4">
    <source>
        <dbReference type="Google" id="ProtNLM"/>
    </source>
</evidence>
<gene>
    <name evidence="2" type="ORF">CYR32_16745</name>
</gene>
<feature type="transmembrane region" description="Helical" evidence="1">
    <location>
        <begin position="218"/>
        <end position="237"/>
    </location>
</feature>
<feature type="transmembrane region" description="Helical" evidence="1">
    <location>
        <begin position="345"/>
        <end position="363"/>
    </location>
</feature>
<feature type="transmembrane region" description="Helical" evidence="1">
    <location>
        <begin position="12"/>
        <end position="31"/>
    </location>
</feature>
<evidence type="ECO:0000313" key="3">
    <source>
        <dbReference type="Proteomes" id="UP000234503"/>
    </source>
</evidence>
<keyword evidence="1" id="KW-0812">Transmembrane</keyword>
<name>A0A2N5DWG0_9GAMM</name>
<dbReference type="OrthoDB" id="2242726at2"/>
<keyword evidence="1" id="KW-0472">Membrane</keyword>
<organism evidence="2 3">
    <name type="scientific">Chimaeribacter coloradensis</name>
    <dbReference type="NCBI Taxonomy" id="2060068"/>
    <lineage>
        <taxon>Bacteria</taxon>
        <taxon>Pseudomonadati</taxon>
        <taxon>Pseudomonadota</taxon>
        <taxon>Gammaproteobacteria</taxon>
        <taxon>Enterobacterales</taxon>
        <taxon>Yersiniaceae</taxon>
        <taxon>Chimaeribacter</taxon>
    </lineage>
</organism>
<dbReference type="RefSeq" id="WP_101826293.1">
    <property type="nucleotide sequence ID" value="NZ_PJZH01000023.1"/>
</dbReference>
<proteinExistence type="predicted"/>
<keyword evidence="3" id="KW-1185">Reference proteome</keyword>
<evidence type="ECO:0000313" key="2">
    <source>
        <dbReference type="EMBL" id="PLR31510.1"/>
    </source>
</evidence>
<feature type="transmembrane region" description="Helical" evidence="1">
    <location>
        <begin position="313"/>
        <end position="333"/>
    </location>
</feature>